<keyword evidence="2" id="KW-1185">Reference proteome</keyword>
<evidence type="ECO:0000313" key="3">
    <source>
        <dbReference type="WBParaSite" id="ASIM_0000018001-mRNA-1"/>
    </source>
</evidence>
<dbReference type="WBParaSite" id="ASIM_0000018001-mRNA-1">
    <property type="protein sequence ID" value="ASIM_0000018001-mRNA-1"/>
    <property type="gene ID" value="ASIM_0000018001"/>
</dbReference>
<evidence type="ECO:0000313" key="2">
    <source>
        <dbReference type="Proteomes" id="UP000267096"/>
    </source>
</evidence>
<dbReference type="Proteomes" id="UP000267096">
    <property type="component" value="Unassembled WGS sequence"/>
</dbReference>
<reference evidence="1 2" key="2">
    <citation type="submission" date="2018-11" db="EMBL/GenBank/DDBJ databases">
        <authorList>
            <consortium name="Pathogen Informatics"/>
        </authorList>
    </citation>
    <scope>NUCLEOTIDE SEQUENCE [LARGE SCALE GENOMIC DNA]</scope>
</reference>
<name>A0A0M3IY64_ANISI</name>
<dbReference type="EMBL" id="UYRR01000024">
    <property type="protein sequence ID" value="VDK17362.1"/>
    <property type="molecule type" value="Genomic_DNA"/>
</dbReference>
<evidence type="ECO:0000313" key="1">
    <source>
        <dbReference type="EMBL" id="VDK17362.1"/>
    </source>
</evidence>
<reference evidence="3" key="1">
    <citation type="submission" date="2017-02" db="UniProtKB">
        <authorList>
            <consortium name="WormBaseParasite"/>
        </authorList>
    </citation>
    <scope>IDENTIFICATION</scope>
</reference>
<accession>A0A0M3IY64</accession>
<gene>
    <name evidence="1" type="ORF">ASIM_LOCUS95</name>
</gene>
<dbReference type="OrthoDB" id="5823159at2759"/>
<protein>
    <submittedName>
        <fullName evidence="3">Protein DPCD</fullName>
    </submittedName>
</protein>
<sequence length="273" mass="31849">MSTSLSVEERINVHTRDEIYSNDSYPDSLEYRQTPEFQLERNILRLQELDLRKREPVLLRCCPLQRGAFKDLTSVIRTSGLHELTEARRALPTSMESDTDVVRYDFASASGRPTKILLKNSPIFHAQWRVLTPMKKIQMQKLDVECIKPELIVSQVDPFTAEQWRMRWENVALRISHGVHSAFNQLIITANNFITIQHLSAHVAYARRFNTLRTLAPVQRKRTLKAIDPQVITLRTLDQGETNTVERIFIEGEREQQVDCTHIHRRTTTTERF</sequence>
<dbReference type="AlphaFoldDB" id="A0A0M3IY64"/>
<proteinExistence type="predicted"/>
<organism evidence="3">
    <name type="scientific">Anisakis simplex</name>
    <name type="common">Herring worm</name>
    <dbReference type="NCBI Taxonomy" id="6269"/>
    <lineage>
        <taxon>Eukaryota</taxon>
        <taxon>Metazoa</taxon>
        <taxon>Ecdysozoa</taxon>
        <taxon>Nematoda</taxon>
        <taxon>Chromadorea</taxon>
        <taxon>Rhabditida</taxon>
        <taxon>Spirurina</taxon>
        <taxon>Ascaridomorpha</taxon>
        <taxon>Ascaridoidea</taxon>
        <taxon>Anisakidae</taxon>
        <taxon>Anisakis</taxon>
        <taxon>Anisakis simplex complex</taxon>
    </lineage>
</organism>